<dbReference type="KEGG" id="mas:Mahau_0248"/>
<keyword evidence="2" id="KW-1185">Reference proteome</keyword>
<dbReference type="EMBL" id="CP002360">
    <property type="protein sequence ID" value="AEE95466.1"/>
    <property type="molecule type" value="Genomic_DNA"/>
</dbReference>
<protein>
    <submittedName>
        <fullName evidence="1">Uncharacterized protein</fullName>
    </submittedName>
</protein>
<dbReference type="RefSeq" id="WP_013779899.1">
    <property type="nucleotide sequence ID" value="NC_015520.1"/>
</dbReference>
<evidence type="ECO:0000313" key="2">
    <source>
        <dbReference type="Proteomes" id="UP000008457"/>
    </source>
</evidence>
<gene>
    <name evidence="1" type="ordered locus">Mahau_0248</name>
</gene>
<reference evidence="2" key="1">
    <citation type="submission" date="2010-11" db="EMBL/GenBank/DDBJ databases">
        <title>The complete genome of Mahella australiensis DSM 15567.</title>
        <authorList>
            <consortium name="US DOE Joint Genome Institute (JGI-PGF)"/>
            <person name="Lucas S."/>
            <person name="Copeland A."/>
            <person name="Lapidus A."/>
            <person name="Bruce D."/>
            <person name="Goodwin L."/>
            <person name="Pitluck S."/>
            <person name="Kyrpides N."/>
            <person name="Mavromatis K."/>
            <person name="Pagani I."/>
            <person name="Ivanova N."/>
            <person name="Teshima H."/>
            <person name="Brettin T."/>
            <person name="Detter J.C."/>
            <person name="Han C."/>
            <person name="Tapia R."/>
            <person name="Land M."/>
            <person name="Hauser L."/>
            <person name="Markowitz V."/>
            <person name="Cheng J.-F."/>
            <person name="Hugenholtz P."/>
            <person name="Woyke T."/>
            <person name="Wu D."/>
            <person name="Spring S."/>
            <person name="Pukall R."/>
            <person name="Steenblock K."/>
            <person name="Schneider S."/>
            <person name="Klenk H.-P."/>
            <person name="Eisen J.A."/>
        </authorList>
    </citation>
    <scope>NUCLEOTIDE SEQUENCE [LARGE SCALE GENOMIC DNA]</scope>
    <source>
        <strain evidence="2">DSM 15567 / CIP 107919 / 50-1 BON</strain>
    </source>
</reference>
<dbReference type="AlphaFoldDB" id="F3ZX17"/>
<dbReference type="HOGENOM" id="CLU_1208625_0_0_9"/>
<accession>F3ZX17</accession>
<evidence type="ECO:0000313" key="1">
    <source>
        <dbReference type="EMBL" id="AEE95466.1"/>
    </source>
</evidence>
<name>F3ZX17_MAHA5</name>
<proteinExistence type="predicted"/>
<reference evidence="1 2" key="2">
    <citation type="journal article" date="2011" name="Stand. Genomic Sci.">
        <title>Complete genome sequence of Mahella australiensis type strain (50-1 BON).</title>
        <authorList>
            <person name="Sikorski J."/>
            <person name="Teshima H."/>
            <person name="Nolan M."/>
            <person name="Lucas S."/>
            <person name="Hammon N."/>
            <person name="Deshpande S."/>
            <person name="Cheng J.F."/>
            <person name="Pitluck S."/>
            <person name="Liolios K."/>
            <person name="Pagani I."/>
            <person name="Ivanova N."/>
            <person name="Huntemann M."/>
            <person name="Mavromatis K."/>
            <person name="Ovchinikova G."/>
            <person name="Pati A."/>
            <person name="Tapia R."/>
            <person name="Han C."/>
            <person name="Goodwin L."/>
            <person name="Chen A."/>
            <person name="Palaniappan K."/>
            <person name="Land M."/>
            <person name="Hauser L."/>
            <person name="Ngatchou-Djao O.D."/>
            <person name="Rohde M."/>
            <person name="Pukall R."/>
            <person name="Spring S."/>
            <person name="Abt B."/>
            <person name="Goker M."/>
            <person name="Detter J.C."/>
            <person name="Woyke T."/>
            <person name="Bristow J."/>
            <person name="Markowitz V."/>
            <person name="Hugenholtz P."/>
            <person name="Eisen J.A."/>
            <person name="Kyrpides N.C."/>
            <person name="Klenk H.P."/>
            <person name="Lapidus A."/>
        </authorList>
    </citation>
    <scope>NUCLEOTIDE SEQUENCE [LARGE SCALE GENOMIC DNA]</scope>
    <source>
        <strain evidence="2">DSM 15567 / CIP 107919 / 50-1 BON</strain>
    </source>
</reference>
<dbReference type="Proteomes" id="UP000008457">
    <property type="component" value="Chromosome"/>
</dbReference>
<sequence length="229" mass="26107">MFYPPYSPGYPGQNPCYPGPGMSYPPCGDQRGLMMQAMDIFMRNEPLMKQMHEKIHAMMQKPELANDATFQDMMMHFREMGDYGNKTAGYIAALLCQSPGGYTPPSDWYYYPPMPHHDCSRMCIDEMMKNYVQPMDEHHRAVKADIENLKANPRFAQNSDFMEFMALFEQHDALSQQLMNILNQLAAGAMPPMYPPPGTMPPMYPPPGAMPPDNMPPMYPPSDMGYMGY</sequence>
<organism evidence="1 2">
    <name type="scientific">Mahella australiensis (strain DSM 15567 / CIP 107919 / 50-1 BON)</name>
    <dbReference type="NCBI Taxonomy" id="697281"/>
    <lineage>
        <taxon>Bacteria</taxon>
        <taxon>Bacillati</taxon>
        <taxon>Bacillota</taxon>
        <taxon>Clostridia</taxon>
        <taxon>Thermoanaerobacterales</taxon>
        <taxon>Thermoanaerobacterales Family IV. Incertae Sedis</taxon>
        <taxon>Mahella</taxon>
    </lineage>
</organism>